<dbReference type="RefSeq" id="WP_308480228.1">
    <property type="nucleotide sequence ID" value="NZ_OY726397.1"/>
</dbReference>
<keyword evidence="4" id="KW-1185">Reference proteome</keyword>
<feature type="region of interest" description="Disordered" evidence="1">
    <location>
        <begin position="263"/>
        <end position="285"/>
    </location>
</feature>
<keyword evidence="3" id="KW-0378">Hydrolase</keyword>
<proteinExistence type="predicted"/>
<dbReference type="Pfam" id="PF12697">
    <property type="entry name" value="Abhydrolase_6"/>
    <property type="match status" value="1"/>
</dbReference>
<evidence type="ECO:0000259" key="2">
    <source>
        <dbReference type="Pfam" id="PF12697"/>
    </source>
</evidence>
<reference evidence="3 4" key="1">
    <citation type="submission" date="2023-08" db="EMBL/GenBank/DDBJ databases">
        <authorList>
            <person name="Folkvardsen B D."/>
            <person name="Norman A."/>
        </authorList>
    </citation>
    <scope>NUCLEOTIDE SEQUENCE [LARGE SCALE GENOMIC DNA]</scope>
    <source>
        <strain evidence="3 4">Mu0053</strain>
    </source>
</reference>
<evidence type="ECO:0000256" key="1">
    <source>
        <dbReference type="SAM" id="MobiDB-lite"/>
    </source>
</evidence>
<feature type="compositionally biased region" description="Polar residues" evidence="1">
    <location>
        <begin position="275"/>
        <end position="285"/>
    </location>
</feature>
<evidence type="ECO:0000313" key="3">
    <source>
        <dbReference type="EMBL" id="CAJ1511054.1"/>
    </source>
</evidence>
<dbReference type="InterPro" id="IPR050228">
    <property type="entry name" value="Carboxylesterase_BioH"/>
</dbReference>
<evidence type="ECO:0000313" key="4">
    <source>
        <dbReference type="Proteomes" id="UP001190465"/>
    </source>
</evidence>
<accession>A0ABN9NS59</accession>
<dbReference type="EMBL" id="OY726397">
    <property type="protein sequence ID" value="CAJ1511054.1"/>
    <property type="molecule type" value="Genomic_DNA"/>
</dbReference>
<dbReference type="Gene3D" id="3.40.50.1820">
    <property type="entry name" value="alpha/beta hydrolase"/>
    <property type="match status" value="1"/>
</dbReference>
<organism evidence="3 4">
    <name type="scientific">[Mycobacterium] burgundiense</name>
    <dbReference type="NCBI Taxonomy" id="3064286"/>
    <lineage>
        <taxon>Bacteria</taxon>
        <taxon>Bacillati</taxon>
        <taxon>Actinomycetota</taxon>
        <taxon>Actinomycetes</taxon>
        <taxon>Mycobacteriales</taxon>
        <taxon>Mycobacteriaceae</taxon>
        <taxon>Mycolicibacterium</taxon>
    </lineage>
</organism>
<dbReference type="InterPro" id="IPR029058">
    <property type="entry name" value="AB_hydrolase_fold"/>
</dbReference>
<dbReference type="GO" id="GO:0016787">
    <property type="term" value="F:hydrolase activity"/>
    <property type="evidence" value="ECO:0007669"/>
    <property type="project" value="UniProtKB-KW"/>
</dbReference>
<protein>
    <submittedName>
        <fullName evidence="3">Alpha/beta hydrolase</fullName>
    </submittedName>
</protein>
<feature type="domain" description="AB hydrolase-1" evidence="2">
    <location>
        <begin position="13"/>
        <end position="253"/>
    </location>
</feature>
<name>A0ABN9NS59_9MYCO</name>
<dbReference type="PANTHER" id="PTHR43194">
    <property type="entry name" value="HYDROLASE ALPHA/BETA FOLD FAMILY"/>
    <property type="match status" value="1"/>
</dbReference>
<dbReference type="PANTHER" id="PTHR43194:SF2">
    <property type="entry name" value="PEROXISOMAL MEMBRANE PROTEIN LPX1"/>
    <property type="match status" value="1"/>
</dbReference>
<dbReference type="Proteomes" id="UP001190465">
    <property type="component" value="Chromosome"/>
</dbReference>
<sequence>MRMTRAGSGGPPMVFVHGLACDATDWQAQVDWFKARTTVVVGELPGHGSSPGTPADCTVEAYGAALARAMTALRLPPAILVGHSMGCRVVLEACRVAPGAVAGLVLVDGSRIGDGDPAVAAQAMSDELAGTGYGRFMQRFFDSMFVPSSDPVLADRIIRRGVGLPAPAGRNLLTSLVGWDAGAVESALAAVRGPLLAIQCTTLNTARERVSLESGQSSAWIDLVLARVPGATAAMLPGAGHFPQIEQAAEVTALIADFRDAMQRDGTTPGPAGSLRSQSDPSGSG</sequence>
<dbReference type="InterPro" id="IPR000073">
    <property type="entry name" value="AB_hydrolase_1"/>
</dbReference>
<gene>
    <name evidence="3" type="ORF">MU0053_004971</name>
</gene>
<dbReference type="SUPFAM" id="SSF53474">
    <property type="entry name" value="alpha/beta-Hydrolases"/>
    <property type="match status" value="1"/>
</dbReference>